<dbReference type="PhylomeDB" id="B3MRD2"/>
<dbReference type="Proteomes" id="UP000007801">
    <property type="component" value="Unassembled WGS sequence"/>
</dbReference>
<keyword evidence="2" id="KW-1185">Reference proteome</keyword>
<dbReference type="KEGG" id="dan:6503943"/>
<sequence>MDAKISLSLASKGKPNSRGQLELTLGQLFEEVGNSNRNRPLTWCAFQNALLRSRLRGRLCDPLPQQTIGKVTNLLQNISTQPLMMEEVTTLQILSCILYLLPSPHLYQGDHSKQKARELVRSSYRLIPTLDPMMVHHLTSRLVDHFAVHHHSPSLPSKTNLLHLANLLWKNSGAGRAVSVCLLWCIIFGAAHIAPHIHQFHDLSELPHLLERISVENLSLNRLDQVAAGVALLLYRQLCCPDIDEFLNSGYLSFYFRILPEDVLKISSW</sequence>
<dbReference type="OrthoDB" id="7848994at2759"/>
<reference evidence="1 2" key="1">
    <citation type="journal article" date="2007" name="Nature">
        <title>Evolution of genes and genomes on the Drosophila phylogeny.</title>
        <authorList>
            <consortium name="Drosophila 12 Genomes Consortium"/>
            <person name="Clark A.G."/>
            <person name="Eisen M.B."/>
            <person name="Smith D.R."/>
            <person name="Bergman C.M."/>
            <person name="Oliver B."/>
            <person name="Markow T.A."/>
            <person name="Kaufman T.C."/>
            <person name="Kellis M."/>
            <person name="Gelbart W."/>
            <person name="Iyer V.N."/>
            <person name="Pollard D.A."/>
            <person name="Sackton T.B."/>
            <person name="Larracuente A.M."/>
            <person name="Singh N.D."/>
            <person name="Abad J.P."/>
            <person name="Abt D.N."/>
            <person name="Adryan B."/>
            <person name="Aguade M."/>
            <person name="Akashi H."/>
            <person name="Anderson W.W."/>
            <person name="Aquadro C.F."/>
            <person name="Ardell D.H."/>
            <person name="Arguello R."/>
            <person name="Artieri C.G."/>
            <person name="Barbash D.A."/>
            <person name="Barker D."/>
            <person name="Barsanti P."/>
            <person name="Batterham P."/>
            <person name="Batzoglou S."/>
            <person name="Begun D."/>
            <person name="Bhutkar A."/>
            <person name="Blanco E."/>
            <person name="Bosak S.A."/>
            <person name="Bradley R.K."/>
            <person name="Brand A.D."/>
            <person name="Brent M.R."/>
            <person name="Brooks A.N."/>
            <person name="Brown R.H."/>
            <person name="Butlin R.K."/>
            <person name="Caggese C."/>
            <person name="Calvi B.R."/>
            <person name="Bernardo de Carvalho A."/>
            <person name="Caspi A."/>
            <person name="Castrezana S."/>
            <person name="Celniker S.E."/>
            <person name="Chang J.L."/>
            <person name="Chapple C."/>
            <person name="Chatterji S."/>
            <person name="Chinwalla A."/>
            <person name="Civetta A."/>
            <person name="Clifton S.W."/>
            <person name="Comeron J.M."/>
            <person name="Costello J.C."/>
            <person name="Coyne J.A."/>
            <person name="Daub J."/>
            <person name="David R.G."/>
            <person name="Delcher A.L."/>
            <person name="Delehaunty K."/>
            <person name="Do C.B."/>
            <person name="Ebling H."/>
            <person name="Edwards K."/>
            <person name="Eickbush T."/>
            <person name="Evans J.D."/>
            <person name="Filipski A."/>
            <person name="Findeiss S."/>
            <person name="Freyhult E."/>
            <person name="Fulton L."/>
            <person name="Fulton R."/>
            <person name="Garcia A.C."/>
            <person name="Gardiner A."/>
            <person name="Garfield D.A."/>
            <person name="Garvin B.E."/>
            <person name="Gibson G."/>
            <person name="Gilbert D."/>
            <person name="Gnerre S."/>
            <person name="Godfrey J."/>
            <person name="Good R."/>
            <person name="Gotea V."/>
            <person name="Gravely B."/>
            <person name="Greenberg A.J."/>
            <person name="Griffiths-Jones S."/>
            <person name="Gross S."/>
            <person name="Guigo R."/>
            <person name="Gustafson E.A."/>
            <person name="Haerty W."/>
            <person name="Hahn M.W."/>
            <person name="Halligan D.L."/>
            <person name="Halpern A.L."/>
            <person name="Halter G.M."/>
            <person name="Han M.V."/>
            <person name="Heger A."/>
            <person name="Hillier L."/>
            <person name="Hinrichs A.S."/>
            <person name="Holmes I."/>
            <person name="Hoskins R.A."/>
            <person name="Hubisz M.J."/>
            <person name="Hultmark D."/>
            <person name="Huntley M.A."/>
            <person name="Jaffe D.B."/>
            <person name="Jagadeeshan S."/>
            <person name="Jeck W.R."/>
            <person name="Johnson J."/>
            <person name="Jones C.D."/>
            <person name="Jordan W.C."/>
            <person name="Karpen G.H."/>
            <person name="Kataoka E."/>
            <person name="Keightley P.D."/>
            <person name="Kheradpour P."/>
            <person name="Kirkness E.F."/>
            <person name="Koerich L.B."/>
            <person name="Kristiansen K."/>
            <person name="Kudrna D."/>
            <person name="Kulathinal R.J."/>
            <person name="Kumar S."/>
            <person name="Kwok R."/>
            <person name="Lander E."/>
            <person name="Langley C.H."/>
            <person name="Lapoint R."/>
            <person name="Lazzaro B.P."/>
            <person name="Lee S.J."/>
            <person name="Levesque L."/>
            <person name="Li R."/>
            <person name="Lin C.F."/>
            <person name="Lin M.F."/>
            <person name="Lindblad-Toh K."/>
            <person name="Llopart A."/>
            <person name="Long M."/>
            <person name="Low L."/>
            <person name="Lozovsky E."/>
            <person name="Lu J."/>
            <person name="Luo M."/>
            <person name="Machado C.A."/>
            <person name="Makalowski W."/>
            <person name="Marzo M."/>
            <person name="Matsuda M."/>
            <person name="Matzkin L."/>
            <person name="McAllister B."/>
            <person name="McBride C.S."/>
            <person name="McKernan B."/>
            <person name="McKernan K."/>
            <person name="Mendez-Lago M."/>
            <person name="Minx P."/>
            <person name="Mollenhauer M.U."/>
            <person name="Montooth K."/>
            <person name="Mount S.M."/>
            <person name="Mu X."/>
            <person name="Myers E."/>
            <person name="Negre B."/>
            <person name="Newfeld S."/>
            <person name="Nielsen R."/>
            <person name="Noor M.A."/>
            <person name="O'Grady P."/>
            <person name="Pachter L."/>
            <person name="Papaceit M."/>
            <person name="Parisi M.J."/>
            <person name="Parisi M."/>
            <person name="Parts L."/>
            <person name="Pedersen J.S."/>
            <person name="Pesole G."/>
            <person name="Phillippy A.M."/>
            <person name="Ponting C.P."/>
            <person name="Pop M."/>
            <person name="Porcelli D."/>
            <person name="Powell J.R."/>
            <person name="Prohaska S."/>
            <person name="Pruitt K."/>
            <person name="Puig M."/>
            <person name="Quesneville H."/>
            <person name="Ram K.R."/>
            <person name="Rand D."/>
            <person name="Rasmussen M.D."/>
            <person name="Reed L.K."/>
            <person name="Reenan R."/>
            <person name="Reily A."/>
            <person name="Remington K.A."/>
            <person name="Rieger T.T."/>
            <person name="Ritchie M.G."/>
            <person name="Robin C."/>
            <person name="Rogers Y.H."/>
            <person name="Rohde C."/>
            <person name="Rozas J."/>
            <person name="Rubenfield M.J."/>
            <person name="Ruiz A."/>
            <person name="Russo S."/>
            <person name="Salzberg S.L."/>
            <person name="Sanchez-Gracia A."/>
            <person name="Saranga D.J."/>
            <person name="Sato H."/>
            <person name="Schaeffer S.W."/>
            <person name="Schatz M.C."/>
            <person name="Schlenke T."/>
            <person name="Schwartz R."/>
            <person name="Segarra C."/>
            <person name="Singh R.S."/>
            <person name="Sirot L."/>
            <person name="Sirota M."/>
            <person name="Sisneros N.B."/>
            <person name="Smith C.D."/>
            <person name="Smith T.F."/>
            <person name="Spieth J."/>
            <person name="Stage D.E."/>
            <person name="Stark A."/>
            <person name="Stephan W."/>
            <person name="Strausberg R.L."/>
            <person name="Strempel S."/>
            <person name="Sturgill D."/>
            <person name="Sutton G."/>
            <person name="Sutton G.G."/>
            <person name="Tao W."/>
            <person name="Teichmann S."/>
            <person name="Tobari Y.N."/>
            <person name="Tomimura Y."/>
            <person name="Tsolas J.M."/>
            <person name="Valente V.L."/>
            <person name="Venter E."/>
            <person name="Venter J.C."/>
            <person name="Vicario S."/>
            <person name="Vieira F.G."/>
            <person name="Vilella A.J."/>
            <person name="Villasante A."/>
            <person name="Walenz B."/>
            <person name="Wang J."/>
            <person name="Wasserman M."/>
            <person name="Watts T."/>
            <person name="Wilson D."/>
            <person name="Wilson R.K."/>
            <person name="Wing R.A."/>
            <person name="Wolfner M.F."/>
            <person name="Wong A."/>
            <person name="Wong G.K."/>
            <person name="Wu C.I."/>
            <person name="Wu G."/>
            <person name="Yamamoto D."/>
            <person name="Yang H.P."/>
            <person name="Yang S.P."/>
            <person name="Yorke J.A."/>
            <person name="Yoshida K."/>
            <person name="Zdobnov E."/>
            <person name="Zhang P."/>
            <person name="Zhang Y."/>
            <person name="Zimin A.V."/>
            <person name="Baldwin J."/>
            <person name="Abdouelleil A."/>
            <person name="Abdulkadir J."/>
            <person name="Abebe A."/>
            <person name="Abera B."/>
            <person name="Abreu J."/>
            <person name="Acer S.C."/>
            <person name="Aftuck L."/>
            <person name="Alexander A."/>
            <person name="An P."/>
            <person name="Anderson E."/>
            <person name="Anderson S."/>
            <person name="Arachi H."/>
            <person name="Azer M."/>
            <person name="Bachantsang P."/>
            <person name="Barry A."/>
            <person name="Bayul T."/>
            <person name="Berlin A."/>
            <person name="Bessette D."/>
            <person name="Bloom T."/>
            <person name="Blye J."/>
            <person name="Boguslavskiy L."/>
            <person name="Bonnet C."/>
            <person name="Boukhgalter B."/>
            <person name="Bourzgui I."/>
            <person name="Brown A."/>
            <person name="Cahill P."/>
            <person name="Channer S."/>
            <person name="Cheshatsang Y."/>
            <person name="Chuda L."/>
            <person name="Citroen M."/>
            <person name="Collymore A."/>
            <person name="Cooke P."/>
            <person name="Costello M."/>
            <person name="D'Aco K."/>
            <person name="Daza R."/>
            <person name="De Haan G."/>
            <person name="DeGray S."/>
            <person name="DeMaso C."/>
            <person name="Dhargay N."/>
            <person name="Dooley K."/>
            <person name="Dooley E."/>
            <person name="Doricent M."/>
            <person name="Dorje P."/>
            <person name="Dorjee K."/>
            <person name="Dupes A."/>
            <person name="Elong R."/>
            <person name="Falk J."/>
            <person name="Farina A."/>
            <person name="Faro S."/>
            <person name="Ferguson D."/>
            <person name="Fisher S."/>
            <person name="Foley C.D."/>
            <person name="Franke A."/>
            <person name="Friedrich D."/>
            <person name="Gadbois L."/>
            <person name="Gearin G."/>
            <person name="Gearin C.R."/>
            <person name="Giannoukos G."/>
            <person name="Goode T."/>
            <person name="Graham J."/>
            <person name="Grandbois E."/>
            <person name="Grewal S."/>
            <person name="Gyaltsen K."/>
            <person name="Hafez N."/>
            <person name="Hagos B."/>
            <person name="Hall J."/>
            <person name="Henson C."/>
            <person name="Hollinger A."/>
            <person name="Honan T."/>
            <person name="Huard M.D."/>
            <person name="Hughes L."/>
            <person name="Hurhula B."/>
            <person name="Husby M.E."/>
            <person name="Kamat A."/>
            <person name="Kanga B."/>
            <person name="Kashin S."/>
            <person name="Khazanovich D."/>
            <person name="Kisner P."/>
            <person name="Lance K."/>
            <person name="Lara M."/>
            <person name="Lee W."/>
            <person name="Lennon N."/>
            <person name="Letendre F."/>
            <person name="LeVine R."/>
            <person name="Lipovsky A."/>
            <person name="Liu X."/>
            <person name="Liu J."/>
            <person name="Liu S."/>
            <person name="Lokyitsang T."/>
            <person name="Lokyitsang Y."/>
            <person name="Lubonja R."/>
            <person name="Lui A."/>
            <person name="MacDonald P."/>
            <person name="Magnisalis V."/>
            <person name="Maru K."/>
            <person name="Matthews C."/>
            <person name="McCusker W."/>
            <person name="McDonough S."/>
            <person name="Mehta T."/>
            <person name="Meldrim J."/>
            <person name="Meneus L."/>
            <person name="Mihai O."/>
            <person name="Mihalev A."/>
            <person name="Mihova T."/>
            <person name="Mittelman R."/>
            <person name="Mlenga V."/>
            <person name="Montmayeur A."/>
            <person name="Mulrain L."/>
            <person name="Navidi A."/>
            <person name="Naylor J."/>
            <person name="Negash T."/>
            <person name="Nguyen T."/>
            <person name="Nguyen N."/>
            <person name="Nicol R."/>
            <person name="Norbu C."/>
            <person name="Norbu N."/>
            <person name="Novod N."/>
            <person name="O'Neill B."/>
            <person name="Osman S."/>
            <person name="Markiewicz E."/>
            <person name="Oyono O.L."/>
            <person name="Patti C."/>
            <person name="Phunkhang P."/>
            <person name="Pierre F."/>
            <person name="Priest M."/>
            <person name="Raghuraman S."/>
            <person name="Rege F."/>
            <person name="Reyes R."/>
            <person name="Rise C."/>
            <person name="Rogov P."/>
            <person name="Ross K."/>
            <person name="Ryan E."/>
            <person name="Settipalli S."/>
            <person name="Shea T."/>
            <person name="Sherpa N."/>
            <person name="Shi L."/>
            <person name="Shih D."/>
            <person name="Sparrow T."/>
            <person name="Spaulding J."/>
            <person name="Stalker J."/>
            <person name="Stange-Thomann N."/>
            <person name="Stavropoulos S."/>
            <person name="Stone C."/>
            <person name="Strader C."/>
            <person name="Tesfaye S."/>
            <person name="Thomson T."/>
            <person name="Thoulutsang Y."/>
            <person name="Thoulutsang D."/>
            <person name="Topham K."/>
            <person name="Topping I."/>
            <person name="Tsamla T."/>
            <person name="Vassiliev H."/>
            <person name="Vo A."/>
            <person name="Wangchuk T."/>
            <person name="Wangdi T."/>
            <person name="Weiand M."/>
            <person name="Wilkinson J."/>
            <person name="Wilson A."/>
            <person name="Yadav S."/>
            <person name="Young G."/>
            <person name="Yu Q."/>
            <person name="Zembek L."/>
            <person name="Zhong D."/>
            <person name="Zimmer A."/>
            <person name="Zwirko Z."/>
            <person name="Jaffe D.B."/>
            <person name="Alvarez P."/>
            <person name="Brockman W."/>
            <person name="Butler J."/>
            <person name="Chin C."/>
            <person name="Gnerre S."/>
            <person name="Grabherr M."/>
            <person name="Kleber M."/>
            <person name="Mauceli E."/>
            <person name="MacCallum I."/>
        </authorList>
    </citation>
    <scope>NUCLEOTIDE SEQUENCE [LARGE SCALE GENOMIC DNA]</scope>
    <source>
        <strain evidence="2">Tucson 14024-0371.13</strain>
    </source>
</reference>
<evidence type="ECO:0000313" key="2">
    <source>
        <dbReference type="Proteomes" id="UP000007801"/>
    </source>
</evidence>
<accession>B3MRD2</accession>
<gene>
    <name evidence="1" type="primary">Dana\GF21259</name>
    <name evidence="1" type="synonym">dana_GLEANR_4473</name>
    <name evidence="1" type="ORF">GF21259</name>
</gene>
<name>B3MRD2_DROAN</name>
<dbReference type="AlphaFoldDB" id="B3MRD2"/>
<evidence type="ECO:0000313" key="1">
    <source>
        <dbReference type="EMBL" id="EDV34337.1"/>
    </source>
</evidence>
<dbReference type="HOGENOM" id="CLU_1035360_0_0_1"/>
<dbReference type="InParanoid" id="B3MRD2"/>
<organism evidence="1 2">
    <name type="scientific">Drosophila ananassae</name>
    <name type="common">Fruit fly</name>
    <dbReference type="NCBI Taxonomy" id="7217"/>
    <lineage>
        <taxon>Eukaryota</taxon>
        <taxon>Metazoa</taxon>
        <taxon>Ecdysozoa</taxon>
        <taxon>Arthropoda</taxon>
        <taxon>Hexapoda</taxon>
        <taxon>Insecta</taxon>
        <taxon>Pterygota</taxon>
        <taxon>Neoptera</taxon>
        <taxon>Endopterygota</taxon>
        <taxon>Diptera</taxon>
        <taxon>Brachycera</taxon>
        <taxon>Muscomorpha</taxon>
        <taxon>Ephydroidea</taxon>
        <taxon>Drosophilidae</taxon>
        <taxon>Drosophila</taxon>
        <taxon>Sophophora</taxon>
    </lineage>
</organism>
<protein>
    <submittedName>
        <fullName evidence="1">Uncharacterized protein</fullName>
    </submittedName>
</protein>
<dbReference type="GeneID" id="6503943"/>
<dbReference type="eggNOG" id="ENOG502T852">
    <property type="taxonomic scope" value="Eukaryota"/>
</dbReference>
<dbReference type="EMBL" id="CH902622">
    <property type="protein sequence ID" value="EDV34337.1"/>
    <property type="molecule type" value="Genomic_DNA"/>
</dbReference>
<proteinExistence type="predicted"/>